<dbReference type="PANTHER" id="PTHR43268">
    <property type="entry name" value="THIOSULFATE SULFURTRANSFERASE/RHODANESE-LIKE DOMAIN-CONTAINING PROTEIN 2"/>
    <property type="match status" value="1"/>
</dbReference>
<evidence type="ECO:0000313" key="4">
    <source>
        <dbReference type="Proteomes" id="UP000178106"/>
    </source>
</evidence>
<sequence length="305" mass="34693">MDNTHEIIIFYRYTKITDPALFVAWQKLTGAELGLTGRILIAHEGINGTLEGTKDHILEYERRMHLQDGGEGTFGDFADLWFKHSPGTGSAFPKLKVKVRDEIVTLGLGEEDLDPNEVTGTHLTPEELKQWIESGEEFEIIDMRNDYEYKVGHFRGSINPMLENFRDLSKVTPALEALKEKKVLTVCTYGVRCEKASGYLKNKGFKDVYQLDGGIGTYMKAFPGEDFLGSLYVFDNRITERFTDDYEVVGVCENCKEKSEHYSNCAFDDCHKKMIVCESCLSRLGEMWCGEECREASTHLSRSRS</sequence>
<proteinExistence type="inferred from homology"/>
<dbReference type="Pfam" id="PF12368">
    <property type="entry name" value="Rhodanese_C"/>
    <property type="match status" value="1"/>
</dbReference>
<dbReference type="NCBIfam" id="NF001135">
    <property type="entry name" value="PRK00142.1-3"/>
    <property type="match status" value="1"/>
</dbReference>
<comment type="function">
    <text evidence="1">Catalyzes oxygen-dependent 5-hydroxyuridine (ho5U) modification at position 34 in tRNAs.</text>
</comment>
<dbReference type="GO" id="GO:0006400">
    <property type="term" value="P:tRNA modification"/>
    <property type="evidence" value="ECO:0007669"/>
    <property type="project" value="UniProtKB-UniRule"/>
</dbReference>
<dbReference type="PANTHER" id="PTHR43268:SF6">
    <property type="entry name" value="THIOSULFATE SULFURTRANSFERASE_RHODANESE-LIKE DOMAIN-CONTAINING PROTEIN 2"/>
    <property type="match status" value="1"/>
</dbReference>
<evidence type="ECO:0000259" key="2">
    <source>
        <dbReference type="PROSITE" id="PS50206"/>
    </source>
</evidence>
<dbReference type="HAMAP" id="MF_00469">
    <property type="entry name" value="TrhO"/>
    <property type="match status" value="1"/>
</dbReference>
<dbReference type="EMBL" id="MHLU01000115">
    <property type="protein sequence ID" value="OGZ18005.1"/>
    <property type="molecule type" value="Genomic_DNA"/>
</dbReference>
<keyword evidence="1" id="KW-0819">tRNA processing</keyword>
<dbReference type="Pfam" id="PF17773">
    <property type="entry name" value="UPF0176_N"/>
    <property type="match status" value="1"/>
</dbReference>
<reference evidence="3 4" key="1">
    <citation type="journal article" date="2016" name="Nat. Commun.">
        <title>Thousands of microbial genomes shed light on interconnected biogeochemical processes in an aquifer system.</title>
        <authorList>
            <person name="Anantharaman K."/>
            <person name="Brown C.T."/>
            <person name="Hug L.A."/>
            <person name="Sharon I."/>
            <person name="Castelle C.J."/>
            <person name="Probst A.J."/>
            <person name="Thomas B.C."/>
            <person name="Singh A."/>
            <person name="Wilkins M.J."/>
            <person name="Karaoz U."/>
            <person name="Brodie E.L."/>
            <person name="Williams K.H."/>
            <person name="Hubbard S.S."/>
            <person name="Banfield J.F."/>
        </authorList>
    </citation>
    <scope>NUCLEOTIDE SEQUENCE [LARGE SCALE GENOMIC DNA]</scope>
</reference>
<dbReference type="InterPro" id="IPR022111">
    <property type="entry name" value="Rhodanese_C"/>
</dbReference>
<protein>
    <recommendedName>
        <fullName evidence="1">tRNA uridine(34) hydroxylase</fullName>
        <ecNumber evidence="1">1.14.-.-</ecNumber>
    </recommendedName>
    <alternativeName>
        <fullName evidence="1">tRNA hydroxylation protein O</fullName>
    </alternativeName>
</protein>
<feature type="domain" description="Rhodanese" evidence="2">
    <location>
        <begin position="134"/>
        <end position="227"/>
    </location>
</feature>
<dbReference type="Proteomes" id="UP000178106">
    <property type="component" value="Unassembled WGS sequence"/>
</dbReference>
<keyword evidence="1" id="KW-0560">Oxidoreductase</keyword>
<comment type="catalytic activity">
    <reaction evidence="1">
        <text>uridine(34) in tRNA + AH2 + O2 = 5-hydroxyuridine(34) in tRNA + A + H2O</text>
        <dbReference type="Rhea" id="RHEA:64224"/>
        <dbReference type="Rhea" id="RHEA-COMP:11727"/>
        <dbReference type="Rhea" id="RHEA-COMP:13381"/>
        <dbReference type="ChEBI" id="CHEBI:13193"/>
        <dbReference type="ChEBI" id="CHEBI:15377"/>
        <dbReference type="ChEBI" id="CHEBI:15379"/>
        <dbReference type="ChEBI" id="CHEBI:17499"/>
        <dbReference type="ChEBI" id="CHEBI:65315"/>
        <dbReference type="ChEBI" id="CHEBI:136877"/>
    </reaction>
</comment>
<dbReference type="Pfam" id="PF00581">
    <property type="entry name" value="Rhodanese"/>
    <property type="match status" value="1"/>
</dbReference>
<dbReference type="PROSITE" id="PS50206">
    <property type="entry name" value="RHODANESE_3"/>
    <property type="match status" value="1"/>
</dbReference>
<dbReference type="SUPFAM" id="SSF52821">
    <property type="entry name" value="Rhodanese/Cell cycle control phosphatase"/>
    <property type="match status" value="1"/>
</dbReference>
<dbReference type="InterPro" id="IPR036873">
    <property type="entry name" value="Rhodanese-like_dom_sf"/>
</dbReference>
<dbReference type="InterPro" id="IPR001763">
    <property type="entry name" value="Rhodanese-like_dom"/>
</dbReference>
<evidence type="ECO:0000256" key="1">
    <source>
        <dbReference type="HAMAP-Rule" id="MF_00469"/>
    </source>
</evidence>
<name>A0A1G2DWL9_9BACT</name>
<dbReference type="Gene3D" id="3.30.70.100">
    <property type="match status" value="1"/>
</dbReference>
<gene>
    <name evidence="1" type="primary">trhO</name>
    <name evidence="3" type="ORF">A2494_01895</name>
</gene>
<evidence type="ECO:0000313" key="3">
    <source>
        <dbReference type="EMBL" id="OGZ18005.1"/>
    </source>
</evidence>
<comment type="similarity">
    <text evidence="1">Belongs to the TrhO family.</text>
</comment>
<dbReference type="InterPro" id="IPR020936">
    <property type="entry name" value="TrhO"/>
</dbReference>
<comment type="caution">
    <text evidence="3">The sequence shown here is derived from an EMBL/GenBank/DDBJ whole genome shotgun (WGS) entry which is preliminary data.</text>
</comment>
<dbReference type="AlphaFoldDB" id="A0A1G2DWL9"/>
<dbReference type="EC" id="1.14.-.-" evidence="1"/>
<dbReference type="Gene3D" id="3.40.250.10">
    <property type="entry name" value="Rhodanese-like domain"/>
    <property type="match status" value="1"/>
</dbReference>
<dbReference type="SMART" id="SM00450">
    <property type="entry name" value="RHOD"/>
    <property type="match status" value="1"/>
</dbReference>
<dbReference type="InterPro" id="IPR040503">
    <property type="entry name" value="TRHO_N"/>
</dbReference>
<accession>A0A1G2DWL9</accession>
<organism evidence="3 4">
    <name type="scientific">Candidatus Lloydbacteria bacterium RIFOXYC12_FULL_46_25</name>
    <dbReference type="NCBI Taxonomy" id="1798670"/>
    <lineage>
        <taxon>Bacteria</taxon>
        <taxon>Candidatus Lloydiibacteriota</taxon>
    </lineage>
</organism>
<dbReference type="GO" id="GO:0016705">
    <property type="term" value="F:oxidoreductase activity, acting on paired donors, with incorporation or reduction of molecular oxygen"/>
    <property type="evidence" value="ECO:0007669"/>
    <property type="project" value="UniProtKB-UniRule"/>
</dbReference>